<evidence type="ECO:0000313" key="1">
    <source>
        <dbReference type="EMBL" id="MFC7436134.1"/>
    </source>
</evidence>
<evidence type="ECO:0000313" key="2">
    <source>
        <dbReference type="Proteomes" id="UP001596495"/>
    </source>
</evidence>
<keyword evidence="2" id="KW-1185">Reference proteome</keyword>
<dbReference type="InterPro" id="IPR035709">
    <property type="entry name" value="YoaB-like"/>
</dbReference>
<dbReference type="Proteomes" id="UP001596495">
    <property type="component" value="Unassembled WGS sequence"/>
</dbReference>
<gene>
    <name evidence="1" type="ORF">ACFQNJ_16625</name>
</gene>
<accession>A0ABW2RDE6</accession>
<comment type="caution">
    <text evidence="1">The sequence shown here is derived from an EMBL/GenBank/DDBJ whole genome shotgun (WGS) entry which is preliminary data.</text>
</comment>
<dbReference type="InterPro" id="IPR035959">
    <property type="entry name" value="RutC-like_sf"/>
</dbReference>
<proteinExistence type="predicted"/>
<dbReference type="Pfam" id="PF01042">
    <property type="entry name" value="Ribonuc_L-PSP"/>
    <property type="match status" value="1"/>
</dbReference>
<reference evidence="2" key="1">
    <citation type="journal article" date="2019" name="Int. J. Syst. Evol. Microbiol.">
        <title>The Global Catalogue of Microorganisms (GCM) 10K type strain sequencing project: providing services to taxonomists for standard genome sequencing and annotation.</title>
        <authorList>
            <consortium name="The Broad Institute Genomics Platform"/>
            <consortium name="The Broad Institute Genome Sequencing Center for Infectious Disease"/>
            <person name="Wu L."/>
            <person name="Ma J."/>
        </authorList>
    </citation>
    <scope>NUCLEOTIDE SEQUENCE [LARGE SCALE GENOMIC DNA]</scope>
    <source>
        <strain evidence="2">CCUG 54518</strain>
    </source>
</reference>
<dbReference type="CDD" id="cd06150">
    <property type="entry name" value="YjgF_YER057c_UK114_like_2"/>
    <property type="match status" value="1"/>
</dbReference>
<dbReference type="EMBL" id="JBHTBX010000014">
    <property type="protein sequence ID" value="MFC7436134.1"/>
    <property type="molecule type" value="Genomic_DNA"/>
</dbReference>
<sequence length="119" mass="12944">MSANDISRIGMAARYSEAAVFNGIVYLAGMVPERGDVDIKGQTEDVLAQVEQRLKECGSDKSRILRAQIYLTDIREIGLMNEVWDAWVVPGAAPPRATVQAPLANPAYRIEIVVTAAQA</sequence>
<dbReference type="SUPFAM" id="SSF55298">
    <property type="entry name" value="YjgF-like"/>
    <property type="match status" value="1"/>
</dbReference>
<organism evidence="1 2">
    <name type="scientific">Hydrogenophaga bisanensis</name>
    <dbReference type="NCBI Taxonomy" id="439611"/>
    <lineage>
        <taxon>Bacteria</taxon>
        <taxon>Pseudomonadati</taxon>
        <taxon>Pseudomonadota</taxon>
        <taxon>Betaproteobacteria</taxon>
        <taxon>Burkholderiales</taxon>
        <taxon>Comamonadaceae</taxon>
        <taxon>Hydrogenophaga</taxon>
    </lineage>
</organism>
<dbReference type="RefSeq" id="WP_382259560.1">
    <property type="nucleotide sequence ID" value="NZ_JBHTBX010000014.1"/>
</dbReference>
<name>A0ABW2RDE6_9BURK</name>
<protein>
    <submittedName>
        <fullName evidence="1">RidA family protein</fullName>
    </submittedName>
</protein>
<dbReference type="Gene3D" id="3.30.1330.40">
    <property type="entry name" value="RutC-like"/>
    <property type="match status" value="1"/>
</dbReference>
<dbReference type="PANTHER" id="PTHR47328">
    <property type="match status" value="1"/>
</dbReference>
<dbReference type="InterPro" id="IPR006175">
    <property type="entry name" value="YjgF/YER057c/UK114"/>
</dbReference>
<dbReference type="PANTHER" id="PTHR47328:SF1">
    <property type="entry name" value="RUTC FAMILY PROTEIN YOAB"/>
    <property type="match status" value="1"/>
</dbReference>